<dbReference type="InterPro" id="IPR056033">
    <property type="entry name" value="DUF7614"/>
</dbReference>
<sequence>MDRDYGAAAVHGLDDLRARKGRLMGKLFGGRERKASNELREGGGGGSGSGGGGGGGDDEINAFLHGSSGNAASASANAAASSSSPRSSTTTRPSFDGFQVTHAAPPQLAKLDTRSVSRYPNALPLTSAISLAHSPTSAYPPSTRPSKKRSKKGYVVRFVDTFPEIIGEGGDEAETPTVEIGKRRRARSARSPVLPLQQQQQQGSAVSMSAASSRSMPMRSPLPPLPPGAHQQQQQQQQQRLQQQQPQLQQKEQQHPQRPIVDSDIFTPGAMKRRPTGYSINEKSPPPADWTTPTSAHPTQRRRPAPLEPPPAAGHLAPSPSLDPTSHNEKRRSFIEIHQAEMREAEGRALTKAVQAGVSPPTSPETDETKPSSPAKRSPTKMTPPPPLPPPRHPRHAAGPGSAPYPDYEASPILPPPSSASTPDGSAYAARSRQVAQEYNSPQSSSPTASVHRALNAFRRNANSRLSTRNRNDNNDEDDDAATTTSSVYSDVSTPSPKAPMANLHDVVQAAAEDALDVFVARSRHLFALFRLQSETVRPLTASSIDDLARAALWWFLVGRMALERSFRERATPVAADSPTARSNEFAMQQAYADLAKAFWLIGEVLPERLADKPPALVDKQVEQVRAVLFHNLRKVAMSMKRNDLLPPEDAFLPQIIDKAIWLTYPPVSSDVTALLCGHWGSSMAASPVATPPLTILEALPIADTAQEFVFSRLWVDVYLMEQGRDSSPHPQQQLQFPCMLSVARPQNSVTLEVVLASQNGTVQLRVQGKKNAGPTWDDVRWRPDMQSLEIRMPRGFLLVIQLSKQDYGLLWSMYDFGAKVNSQLYPRKDEQPVFHTTLKAFQYFESGQQTSSFPKEAVPDCDVALFEKTLREGAATGPRTFHRGFRLAVVSGTHTRTLYGVSHLYTPDVLLQFSFLRGDQGDPALLLRFENARSKGSMVLSFDSGEERMRLHNLLAGTAVHNVERVFTDVPMSALEFRVASRTKDGGSGGATNVSGSTNNALSVFKKMAFQRLRVINYDDEAAETRAATVLAEHLRMVLNVGDCTIVDRVNVAPGELKIRLDVRDSTCLMILRQAQEDLTVAVSDAQVSREASRELADGLRVLKTVPTCRMLRFAKLSDLHAVQTAMTGYHVLFDGVASTFAIARRRMVVPIHKKWEAGATRIQVVVHPDTKITQLLAFFQDFHYGRCMSFQLKGTDMFESFGRGTKCGIKFDDAKFPLPRMPAGESSGGGGGGGGGMESGAGAGDWSAGGNVECSEAAFVCLDMPDLPGEHDDISILFDNEADRDRLASCLPAPVRGSRLNKMFQ</sequence>
<feature type="region of interest" description="Disordered" evidence="1">
    <location>
        <begin position="165"/>
        <end position="497"/>
    </location>
</feature>
<feature type="compositionally biased region" description="Low complexity" evidence="1">
    <location>
        <begin position="482"/>
        <end position="496"/>
    </location>
</feature>
<feature type="domain" description="DUF7612" evidence="3">
    <location>
        <begin position="827"/>
        <end position="959"/>
    </location>
</feature>
<feature type="compositionally biased region" description="Gly residues" evidence="1">
    <location>
        <begin position="1228"/>
        <end position="1245"/>
    </location>
</feature>
<feature type="region of interest" description="Disordered" evidence="1">
    <location>
        <begin position="24"/>
        <end position="112"/>
    </location>
</feature>
<feature type="compositionally biased region" description="Gly residues" evidence="1">
    <location>
        <begin position="42"/>
        <end position="55"/>
    </location>
</feature>
<feature type="compositionally biased region" description="Low complexity" evidence="1">
    <location>
        <begin position="191"/>
        <end position="219"/>
    </location>
</feature>
<keyword evidence="7" id="KW-1185">Reference proteome</keyword>
<dbReference type="InterPro" id="IPR056032">
    <property type="entry name" value="DUF7613"/>
</dbReference>
<dbReference type="InterPro" id="IPR056030">
    <property type="entry name" value="DUF7611"/>
</dbReference>
<dbReference type="Pfam" id="PF24588">
    <property type="entry name" value="DUF7613"/>
    <property type="match status" value="1"/>
</dbReference>
<dbReference type="OrthoDB" id="4356615at2759"/>
<evidence type="ECO:0000256" key="1">
    <source>
        <dbReference type="SAM" id="MobiDB-lite"/>
    </source>
</evidence>
<evidence type="ECO:0000259" key="5">
    <source>
        <dbReference type="Pfam" id="PF24589"/>
    </source>
</evidence>
<reference evidence="6 7" key="1">
    <citation type="journal article" date="2016" name="Genome Biol. Evol.">
        <title>Divergent and convergent evolution of fungal pathogenicity.</title>
        <authorList>
            <person name="Shang Y."/>
            <person name="Xiao G."/>
            <person name="Zheng P."/>
            <person name="Cen K."/>
            <person name="Zhan S."/>
            <person name="Wang C."/>
        </authorList>
    </citation>
    <scope>NUCLEOTIDE SEQUENCE [LARGE SCALE GENOMIC DNA]</scope>
    <source>
        <strain evidence="6 7">RCEF 264</strain>
    </source>
</reference>
<gene>
    <name evidence="6" type="ORF">SPI_03125</name>
</gene>
<feature type="compositionally biased region" description="Basic and acidic residues" evidence="1">
    <location>
        <begin position="326"/>
        <end position="349"/>
    </location>
</feature>
<organism evidence="6 7">
    <name type="scientific">Niveomyces insectorum RCEF 264</name>
    <dbReference type="NCBI Taxonomy" id="1081102"/>
    <lineage>
        <taxon>Eukaryota</taxon>
        <taxon>Fungi</taxon>
        <taxon>Dikarya</taxon>
        <taxon>Ascomycota</taxon>
        <taxon>Pezizomycotina</taxon>
        <taxon>Sordariomycetes</taxon>
        <taxon>Hypocreomycetidae</taxon>
        <taxon>Hypocreales</taxon>
        <taxon>Cordycipitaceae</taxon>
        <taxon>Niveomyces</taxon>
    </lineage>
</organism>
<dbReference type="Pfam" id="PF24586">
    <property type="entry name" value="DUF7611"/>
    <property type="match status" value="1"/>
</dbReference>
<feature type="compositionally biased region" description="Low complexity" evidence="1">
    <location>
        <begin position="66"/>
        <end position="94"/>
    </location>
</feature>
<evidence type="ECO:0000313" key="7">
    <source>
        <dbReference type="Proteomes" id="UP000076874"/>
    </source>
</evidence>
<dbReference type="Pfam" id="PF24589">
    <property type="entry name" value="DUF7614"/>
    <property type="match status" value="1"/>
</dbReference>
<feature type="compositionally biased region" description="Low complexity" evidence="1">
    <location>
        <begin position="228"/>
        <end position="259"/>
    </location>
</feature>
<comment type="caution">
    <text evidence="6">The sequence shown here is derived from an EMBL/GenBank/DDBJ whole genome shotgun (WGS) entry which is preliminary data.</text>
</comment>
<dbReference type="Pfam" id="PF24587">
    <property type="entry name" value="DUF7612"/>
    <property type="match status" value="1"/>
</dbReference>
<evidence type="ECO:0000313" key="6">
    <source>
        <dbReference type="EMBL" id="OAA64478.1"/>
    </source>
</evidence>
<feature type="compositionally biased region" description="Polar residues" evidence="1">
    <location>
        <begin position="434"/>
        <end position="449"/>
    </location>
</feature>
<feature type="domain" description="DUF7614" evidence="5">
    <location>
        <begin position="1135"/>
        <end position="1294"/>
    </location>
</feature>
<dbReference type="STRING" id="1081102.A0A167X3A4"/>
<evidence type="ECO:0000259" key="4">
    <source>
        <dbReference type="Pfam" id="PF24588"/>
    </source>
</evidence>
<dbReference type="EMBL" id="AZHD01000004">
    <property type="protein sequence ID" value="OAA64478.1"/>
    <property type="molecule type" value="Genomic_DNA"/>
</dbReference>
<dbReference type="Proteomes" id="UP000076874">
    <property type="component" value="Unassembled WGS sequence"/>
</dbReference>
<proteinExistence type="predicted"/>
<protein>
    <submittedName>
        <fullName evidence="6">Uncharacterized protein</fullName>
    </submittedName>
</protein>
<feature type="domain" description="DUF7611" evidence="2">
    <location>
        <begin position="665"/>
        <end position="825"/>
    </location>
</feature>
<feature type="region of interest" description="Disordered" evidence="1">
    <location>
        <begin position="129"/>
        <end position="153"/>
    </location>
</feature>
<evidence type="ECO:0000259" key="3">
    <source>
        <dbReference type="Pfam" id="PF24587"/>
    </source>
</evidence>
<feature type="domain" description="DUF7613" evidence="4">
    <location>
        <begin position="964"/>
        <end position="1129"/>
    </location>
</feature>
<feature type="region of interest" description="Disordered" evidence="1">
    <location>
        <begin position="1222"/>
        <end position="1247"/>
    </location>
</feature>
<evidence type="ECO:0000259" key="2">
    <source>
        <dbReference type="Pfam" id="PF24586"/>
    </source>
</evidence>
<name>A0A167X3A4_9HYPO</name>
<feature type="compositionally biased region" description="Basic and acidic residues" evidence="1">
    <location>
        <begin position="29"/>
        <end position="41"/>
    </location>
</feature>
<feature type="compositionally biased region" description="Pro residues" evidence="1">
    <location>
        <begin position="382"/>
        <end position="391"/>
    </location>
</feature>
<dbReference type="InterPro" id="IPR056031">
    <property type="entry name" value="DUF7612"/>
</dbReference>
<feature type="compositionally biased region" description="Polar residues" evidence="1">
    <location>
        <begin position="129"/>
        <end position="139"/>
    </location>
</feature>
<accession>A0A167X3A4</accession>